<dbReference type="AlphaFoldDB" id="A0ABD2NCZ7"/>
<evidence type="ECO:0000313" key="2">
    <source>
        <dbReference type="Proteomes" id="UP001516400"/>
    </source>
</evidence>
<dbReference type="EMBL" id="JABFTP020000103">
    <property type="protein sequence ID" value="KAL3276473.1"/>
    <property type="molecule type" value="Genomic_DNA"/>
</dbReference>
<organism evidence="1 2">
    <name type="scientific">Cryptolaemus montrouzieri</name>
    <dbReference type="NCBI Taxonomy" id="559131"/>
    <lineage>
        <taxon>Eukaryota</taxon>
        <taxon>Metazoa</taxon>
        <taxon>Ecdysozoa</taxon>
        <taxon>Arthropoda</taxon>
        <taxon>Hexapoda</taxon>
        <taxon>Insecta</taxon>
        <taxon>Pterygota</taxon>
        <taxon>Neoptera</taxon>
        <taxon>Endopterygota</taxon>
        <taxon>Coleoptera</taxon>
        <taxon>Polyphaga</taxon>
        <taxon>Cucujiformia</taxon>
        <taxon>Coccinelloidea</taxon>
        <taxon>Coccinellidae</taxon>
        <taxon>Scymninae</taxon>
        <taxon>Scymnini</taxon>
        <taxon>Cryptolaemus</taxon>
    </lineage>
</organism>
<proteinExistence type="predicted"/>
<name>A0ABD2NCZ7_9CUCU</name>
<accession>A0ABD2NCZ7</accession>
<evidence type="ECO:0000313" key="1">
    <source>
        <dbReference type="EMBL" id="KAL3276473.1"/>
    </source>
</evidence>
<gene>
    <name evidence="1" type="ORF">HHI36_011854</name>
</gene>
<dbReference type="Proteomes" id="UP001516400">
    <property type="component" value="Unassembled WGS sequence"/>
</dbReference>
<protein>
    <submittedName>
        <fullName evidence="1">Uncharacterized protein</fullName>
    </submittedName>
</protein>
<comment type="caution">
    <text evidence="1">The sequence shown here is derived from an EMBL/GenBank/DDBJ whole genome shotgun (WGS) entry which is preliminary data.</text>
</comment>
<reference evidence="1 2" key="1">
    <citation type="journal article" date="2021" name="BMC Biol.">
        <title>Horizontally acquired antibacterial genes associated with adaptive radiation of ladybird beetles.</title>
        <authorList>
            <person name="Li H.S."/>
            <person name="Tang X.F."/>
            <person name="Huang Y.H."/>
            <person name="Xu Z.Y."/>
            <person name="Chen M.L."/>
            <person name="Du X.Y."/>
            <person name="Qiu B.Y."/>
            <person name="Chen P.T."/>
            <person name="Zhang W."/>
            <person name="Slipinski A."/>
            <person name="Escalona H.E."/>
            <person name="Waterhouse R.M."/>
            <person name="Zwick A."/>
            <person name="Pang H."/>
        </authorList>
    </citation>
    <scope>NUCLEOTIDE SEQUENCE [LARGE SCALE GENOMIC DNA]</scope>
    <source>
        <strain evidence="1">SYSU2018</strain>
    </source>
</reference>
<sequence>MQRIYVLLHRLIGYDEVAVNTQYSGIHKYITSIQHRTRSHNARKCMDYNLHIAQTISSSFKFDSTCLLKRLNEMGVVLLAIIRNFIPENNSPNMECPIPILCGITRTNLSTLMVTIRSLGSMATNGIKLLYYAVTFSSTLELCRTDMTRLAKSYNNLVLNTQMCALVA</sequence>
<keyword evidence="2" id="KW-1185">Reference proteome</keyword>